<sequence>MTQAQEACPVEDFRPALDRIANATESLAGVSGQALTLLKQVETIFGDKIEQLTGRWKSVDFAARYRDFVVDYEAYVFVRMEARTKYKDALVLGLPKLTDSGQAVQALGLLARSERLNMAVAPAQKKLREAWDEAVVSTGLTVEEYATLRAFKGSTNEAFHQSSPPAEALMLLEKAPLPDDYAQYKQPLVKLLELLVEWRGTQ</sequence>
<reference evidence="1" key="1">
    <citation type="journal article" date="2020" name="bioRxiv">
        <title>Comparative genomics of Chlamydomonas.</title>
        <authorList>
            <person name="Craig R.J."/>
            <person name="Hasan A.R."/>
            <person name="Ness R.W."/>
            <person name="Keightley P.D."/>
        </authorList>
    </citation>
    <scope>NUCLEOTIDE SEQUENCE</scope>
    <source>
        <strain evidence="1">SAG 7.73</strain>
    </source>
</reference>
<comment type="caution">
    <text evidence="1">The sequence shown here is derived from an EMBL/GenBank/DDBJ whole genome shotgun (WGS) entry which is preliminary data.</text>
</comment>
<evidence type="ECO:0000313" key="1">
    <source>
        <dbReference type="EMBL" id="KAG2441651.1"/>
    </source>
</evidence>
<accession>A0A835TMS1</accession>
<proteinExistence type="predicted"/>
<dbReference type="OrthoDB" id="546283at2759"/>
<keyword evidence="2" id="KW-1185">Reference proteome</keyword>
<organism evidence="1 2">
    <name type="scientific">Chlamydomonas incerta</name>
    <dbReference type="NCBI Taxonomy" id="51695"/>
    <lineage>
        <taxon>Eukaryota</taxon>
        <taxon>Viridiplantae</taxon>
        <taxon>Chlorophyta</taxon>
        <taxon>core chlorophytes</taxon>
        <taxon>Chlorophyceae</taxon>
        <taxon>CS clade</taxon>
        <taxon>Chlamydomonadales</taxon>
        <taxon>Chlamydomonadaceae</taxon>
        <taxon>Chlamydomonas</taxon>
    </lineage>
</organism>
<gene>
    <name evidence="1" type="ORF">HXX76_003269</name>
</gene>
<dbReference type="EMBL" id="JAEHOC010000005">
    <property type="protein sequence ID" value="KAG2441651.1"/>
    <property type="molecule type" value="Genomic_DNA"/>
</dbReference>
<evidence type="ECO:0000313" key="2">
    <source>
        <dbReference type="Proteomes" id="UP000650467"/>
    </source>
</evidence>
<dbReference type="AlphaFoldDB" id="A0A835TMS1"/>
<protein>
    <submittedName>
        <fullName evidence="1">Uncharacterized protein</fullName>
    </submittedName>
</protein>
<name>A0A835TMS1_CHLIN</name>
<dbReference type="Proteomes" id="UP000650467">
    <property type="component" value="Unassembled WGS sequence"/>
</dbReference>